<feature type="binding site" evidence="7">
    <location>
        <begin position="12"/>
        <end position="15"/>
    </location>
    <ligand>
        <name>NADP(+)</name>
        <dbReference type="ChEBI" id="CHEBI:58349"/>
    </ligand>
</feature>
<evidence type="ECO:0000256" key="7">
    <source>
        <dbReference type="PIRSR" id="PIRSR611284-2"/>
    </source>
</evidence>
<dbReference type="Pfam" id="PF13561">
    <property type="entry name" value="adh_short_C2"/>
    <property type="match status" value="1"/>
</dbReference>
<evidence type="ECO:0000256" key="3">
    <source>
        <dbReference type="ARBA" id="ARBA00022857"/>
    </source>
</evidence>
<evidence type="ECO:0000256" key="5">
    <source>
        <dbReference type="ARBA" id="ARBA00048508"/>
    </source>
</evidence>
<dbReference type="GO" id="GO:0048038">
    <property type="term" value="F:quinone binding"/>
    <property type="evidence" value="ECO:0007669"/>
    <property type="project" value="TreeGrafter"/>
</dbReference>
<dbReference type="GO" id="GO:0004316">
    <property type="term" value="F:3-oxoacyl-[acyl-carrier-protein] reductase (NADPH) activity"/>
    <property type="evidence" value="ECO:0007669"/>
    <property type="project" value="UniProtKB-UniRule"/>
</dbReference>
<dbReference type="InterPro" id="IPR036291">
    <property type="entry name" value="NAD(P)-bd_dom_sf"/>
</dbReference>
<evidence type="ECO:0000256" key="1">
    <source>
        <dbReference type="ARBA" id="ARBA00006484"/>
    </source>
</evidence>
<evidence type="ECO:0000313" key="10">
    <source>
        <dbReference type="EMBL" id="QGG46741.1"/>
    </source>
</evidence>
<dbReference type="GO" id="GO:0006633">
    <property type="term" value="P:fatty acid biosynthetic process"/>
    <property type="evidence" value="ECO:0007669"/>
    <property type="project" value="UniProtKB-UniPathway"/>
</dbReference>
<keyword evidence="8" id="KW-0444">Lipid biosynthesis</keyword>
<dbReference type="NCBIfam" id="NF004198">
    <property type="entry name" value="PRK05653.1-3"/>
    <property type="match status" value="1"/>
</dbReference>
<dbReference type="RefSeq" id="WP_153724256.1">
    <property type="nucleotide sequence ID" value="NZ_CP045875.1"/>
</dbReference>
<dbReference type="NCBIfam" id="TIGR01830">
    <property type="entry name" value="3oxo_ACP_reduc"/>
    <property type="match status" value="1"/>
</dbReference>
<evidence type="ECO:0000313" key="11">
    <source>
        <dbReference type="Proteomes" id="UP000366051"/>
    </source>
</evidence>
<evidence type="ECO:0000256" key="2">
    <source>
        <dbReference type="ARBA" id="ARBA00012948"/>
    </source>
</evidence>
<reference evidence="11" key="1">
    <citation type="submission" date="2019-11" db="EMBL/GenBank/DDBJ databases">
        <title>Genome sequence of Heliorestis convoluta strain HH, an alkaliphilic and minimalistic phototrophic bacterium from a soda lake in Egypt.</title>
        <authorList>
            <person name="Dewey E.D."/>
            <person name="Stokes L.M."/>
            <person name="Burchell B.M."/>
            <person name="Shaffer K.N."/>
            <person name="Huntington A.M."/>
            <person name="Baker J.M."/>
            <person name="Nadendla S."/>
            <person name="Giglio M.G."/>
            <person name="Touchman J.W."/>
            <person name="Blankenship R.E."/>
            <person name="Madigan M.T."/>
            <person name="Sattley W.M."/>
        </authorList>
    </citation>
    <scope>NUCLEOTIDE SEQUENCE [LARGE SCALE GENOMIC DNA]</scope>
    <source>
        <strain evidence="11">HH</strain>
    </source>
</reference>
<feature type="domain" description="Ketoreductase" evidence="9">
    <location>
        <begin position="6"/>
        <end position="184"/>
    </location>
</feature>
<comment type="pathway">
    <text evidence="8">Lipid metabolism; fatty acid biosynthesis.</text>
</comment>
<dbReference type="NCBIfam" id="NF009466">
    <property type="entry name" value="PRK12826.1-2"/>
    <property type="match status" value="1"/>
</dbReference>
<dbReference type="Proteomes" id="UP000366051">
    <property type="component" value="Chromosome"/>
</dbReference>
<proteinExistence type="inferred from homology"/>
<dbReference type="PRINTS" id="PR00081">
    <property type="entry name" value="GDHRDH"/>
</dbReference>
<feature type="binding site" evidence="7">
    <location>
        <position position="88"/>
    </location>
    <ligand>
        <name>NADP(+)</name>
        <dbReference type="ChEBI" id="CHEBI:58349"/>
    </ligand>
</feature>
<feature type="active site" description="Proton acceptor" evidence="6">
    <location>
        <position position="153"/>
    </location>
</feature>
<gene>
    <name evidence="10" type="ORF">FTV88_0562</name>
</gene>
<dbReference type="CDD" id="cd05333">
    <property type="entry name" value="BKR_SDR_c"/>
    <property type="match status" value="1"/>
</dbReference>
<dbReference type="InterPro" id="IPR011284">
    <property type="entry name" value="3oxo_ACP_reduc"/>
</dbReference>
<dbReference type="PANTHER" id="PTHR42760">
    <property type="entry name" value="SHORT-CHAIN DEHYDROGENASES/REDUCTASES FAMILY MEMBER"/>
    <property type="match status" value="1"/>
</dbReference>
<dbReference type="FunFam" id="3.40.50.720:FF:000115">
    <property type="entry name" value="3-oxoacyl-[acyl-carrier-protein] reductase FabG"/>
    <property type="match status" value="1"/>
</dbReference>
<dbReference type="InterPro" id="IPR057326">
    <property type="entry name" value="KR_dom"/>
</dbReference>
<keyword evidence="8" id="KW-0276">Fatty acid metabolism</keyword>
<dbReference type="AlphaFoldDB" id="A0A5Q2MXX7"/>
<dbReference type="PRINTS" id="PR00080">
    <property type="entry name" value="SDRFAMILY"/>
</dbReference>
<keyword evidence="11" id="KW-1185">Reference proteome</keyword>
<dbReference type="EMBL" id="CP045875">
    <property type="protein sequence ID" value="QGG46741.1"/>
    <property type="molecule type" value="Genomic_DNA"/>
</dbReference>
<keyword evidence="4 8" id="KW-0560">Oxidoreductase</keyword>
<sequence length="245" mass="26136">MRLNGKVALITGAGRGIGKTTAQLFAQEGAQLVITDLNGAAAQTAQEFTDAGYNTRYFKMNVTEYDRVKEVVDEIKKEFGRIDILVNNAGITQDGWLAKMTPQQWQKVIDVNLTGVFNCTQAVASIMMEQGSGVILSTSSIVGIHGNIGQTNYAATKAGVIGMTKSWAKELGRKGVRVNAVAPGFIVTDMTAKVPEKVLTMMKEKTPIGRLGTPEDVAKAFVFLASDDADFISGVTLSVDGGLVI</sequence>
<evidence type="ECO:0000256" key="6">
    <source>
        <dbReference type="PIRSR" id="PIRSR611284-1"/>
    </source>
</evidence>
<evidence type="ECO:0000256" key="4">
    <source>
        <dbReference type="ARBA" id="ARBA00023002"/>
    </source>
</evidence>
<feature type="binding site" evidence="7">
    <location>
        <begin position="153"/>
        <end position="157"/>
    </location>
    <ligand>
        <name>NADP(+)</name>
        <dbReference type="ChEBI" id="CHEBI:58349"/>
    </ligand>
</feature>
<dbReference type="GO" id="GO:0051287">
    <property type="term" value="F:NAD binding"/>
    <property type="evidence" value="ECO:0007669"/>
    <property type="project" value="UniProtKB-UniRule"/>
</dbReference>
<name>A0A5Q2MXX7_9FIRM</name>
<keyword evidence="3 7" id="KW-0521">NADP</keyword>
<dbReference type="UniPathway" id="UPA00094"/>
<dbReference type="InterPro" id="IPR020904">
    <property type="entry name" value="Sc_DH/Rdtase_CS"/>
</dbReference>
<keyword evidence="8" id="KW-0443">Lipid metabolism</keyword>
<comment type="similarity">
    <text evidence="1 8">Belongs to the short-chain dehydrogenases/reductases (SDR) family.</text>
</comment>
<dbReference type="SUPFAM" id="SSF51735">
    <property type="entry name" value="NAD(P)-binding Rossmann-fold domains"/>
    <property type="match status" value="1"/>
</dbReference>
<dbReference type="KEGG" id="hcv:FTV88_0562"/>
<dbReference type="PROSITE" id="PS00061">
    <property type="entry name" value="ADH_SHORT"/>
    <property type="match status" value="1"/>
</dbReference>
<comment type="catalytic activity">
    <reaction evidence="5 8">
        <text>a (3R)-hydroxyacyl-[ACP] + NADP(+) = a 3-oxoacyl-[ACP] + NADPH + H(+)</text>
        <dbReference type="Rhea" id="RHEA:17397"/>
        <dbReference type="Rhea" id="RHEA-COMP:9916"/>
        <dbReference type="Rhea" id="RHEA-COMP:9945"/>
        <dbReference type="ChEBI" id="CHEBI:15378"/>
        <dbReference type="ChEBI" id="CHEBI:57783"/>
        <dbReference type="ChEBI" id="CHEBI:58349"/>
        <dbReference type="ChEBI" id="CHEBI:78776"/>
        <dbReference type="ChEBI" id="CHEBI:78827"/>
        <dbReference type="EC" id="1.1.1.100"/>
    </reaction>
</comment>
<accession>A0A5Q2MXX7</accession>
<keyword evidence="8" id="KW-0275">Fatty acid biosynthesis</keyword>
<evidence type="ECO:0000256" key="8">
    <source>
        <dbReference type="RuleBase" id="RU366074"/>
    </source>
</evidence>
<feature type="binding site" evidence="7">
    <location>
        <position position="186"/>
    </location>
    <ligand>
        <name>NADP(+)</name>
        <dbReference type="ChEBI" id="CHEBI:58349"/>
    </ligand>
</feature>
<protein>
    <recommendedName>
        <fullName evidence="2 8">3-oxoacyl-[acyl-carrier-protein] reductase</fullName>
        <ecNumber evidence="2 8">1.1.1.100</ecNumber>
    </recommendedName>
</protein>
<dbReference type="NCBIfam" id="NF005559">
    <property type="entry name" value="PRK07231.1"/>
    <property type="match status" value="1"/>
</dbReference>
<dbReference type="SMART" id="SM00822">
    <property type="entry name" value="PKS_KR"/>
    <property type="match status" value="1"/>
</dbReference>
<comment type="subunit">
    <text evidence="8">Homotetramer.</text>
</comment>
<dbReference type="InterPro" id="IPR002347">
    <property type="entry name" value="SDR_fam"/>
</dbReference>
<dbReference type="Gene3D" id="3.40.50.720">
    <property type="entry name" value="NAD(P)-binding Rossmann-like Domain"/>
    <property type="match status" value="1"/>
</dbReference>
<comment type="function">
    <text evidence="8">Catalyzes the NADPH-dependent reduction of beta-ketoacyl-ACP substrates to beta-hydroxyacyl-ACP products, the first reductive step in the elongation cycle of fatty acid biosynthesis.</text>
</comment>
<dbReference type="EC" id="1.1.1.100" evidence="2 8"/>
<dbReference type="OrthoDB" id="9803333at2"/>
<evidence type="ECO:0000259" key="9">
    <source>
        <dbReference type="SMART" id="SM00822"/>
    </source>
</evidence>
<organism evidence="10 11">
    <name type="scientific">Heliorestis convoluta</name>
    <dbReference type="NCBI Taxonomy" id="356322"/>
    <lineage>
        <taxon>Bacteria</taxon>
        <taxon>Bacillati</taxon>
        <taxon>Bacillota</taxon>
        <taxon>Clostridia</taxon>
        <taxon>Eubacteriales</taxon>
        <taxon>Heliobacteriaceae</taxon>
        <taxon>Heliorestis</taxon>
    </lineage>
</organism>
<feature type="binding site" evidence="7">
    <location>
        <begin position="61"/>
        <end position="62"/>
    </location>
    <ligand>
        <name>NADP(+)</name>
        <dbReference type="ChEBI" id="CHEBI:58349"/>
    </ligand>
</feature>
<dbReference type="PANTHER" id="PTHR42760:SF83">
    <property type="entry name" value="(3R)-3-HYDROXYACYL-COA DEHYDROGENASE"/>
    <property type="match status" value="1"/>
</dbReference>